<dbReference type="SUPFAM" id="SSF57938">
    <property type="entry name" value="DnaJ/Hsp40 cysteine-rich domain"/>
    <property type="match status" value="1"/>
</dbReference>
<dbReference type="SUPFAM" id="SSF46565">
    <property type="entry name" value="Chaperone J-domain"/>
    <property type="match status" value="1"/>
</dbReference>
<gene>
    <name evidence="11" type="primary">DNAJA4</name>
    <name evidence="11" type="ORF">XENORESO_018763</name>
</gene>
<organism evidence="11 12">
    <name type="scientific">Xenotaenia resolanae</name>
    <dbReference type="NCBI Taxonomy" id="208358"/>
    <lineage>
        <taxon>Eukaryota</taxon>
        <taxon>Metazoa</taxon>
        <taxon>Chordata</taxon>
        <taxon>Craniata</taxon>
        <taxon>Vertebrata</taxon>
        <taxon>Euteleostomi</taxon>
        <taxon>Actinopterygii</taxon>
        <taxon>Neopterygii</taxon>
        <taxon>Teleostei</taxon>
        <taxon>Neoteleostei</taxon>
        <taxon>Acanthomorphata</taxon>
        <taxon>Ovalentaria</taxon>
        <taxon>Atherinomorphae</taxon>
        <taxon>Cyprinodontiformes</taxon>
        <taxon>Goodeidae</taxon>
        <taxon>Xenotaenia</taxon>
    </lineage>
</organism>
<keyword evidence="6" id="KW-0636">Prenylation</keyword>
<dbReference type="InterPro" id="IPR036869">
    <property type="entry name" value="J_dom_sf"/>
</dbReference>
<evidence type="ECO:0000259" key="10">
    <source>
        <dbReference type="PROSITE" id="PS51188"/>
    </source>
</evidence>
<evidence type="ECO:0000313" key="11">
    <source>
        <dbReference type="EMBL" id="MEQ2276581.1"/>
    </source>
</evidence>
<proteinExistence type="inferred from homology"/>
<dbReference type="PANTHER" id="PTHR43888">
    <property type="entry name" value="DNAJ-LIKE-2, ISOFORM A-RELATED"/>
    <property type="match status" value="1"/>
</dbReference>
<dbReference type="HAMAP" id="MF_01152">
    <property type="entry name" value="DnaJ"/>
    <property type="match status" value="1"/>
</dbReference>
<name>A0ABV0X400_9TELE</name>
<dbReference type="CDD" id="cd10719">
    <property type="entry name" value="DnaJ_zf"/>
    <property type="match status" value="1"/>
</dbReference>
<dbReference type="InterPro" id="IPR018253">
    <property type="entry name" value="DnaJ_domain_CS"/>
</dbReference>
<dbReference type="InterPro" id="IPR044713">
    <property type="entry name" value="DNJA1/2-like"/>
</dbReference>
<dbReference type="Proteomes" id="UP001444071">
    <property type="component" value="Unassembled WGS sequence"/>
</dbReference>
<dbReference type="InterPro" id="IPR012724">
    <property type="entry name" value="DnaJ"/>
</dbReference>
<feature type="region of interest" description="Disordered" evidence="8">
    <location>
        <begin position="373"/>
        <end position="395"/>
    </location>
</feature>
<dbReference type="Pfam" id="PF00226">
    <property type="entry name" value="DnaJ"/>
    <property type="match status" value="1"/>
</dbReference>
<evidence type="ECO:0000256" key="6">
    <source>
        <dbReference type="ARBA" id="ARBA00023289"/>
    </source>
</evidence>
<dbReference type="Gene3D" id="2.10.230.10">
    <property type="entry name" value="Heat shock protein DnaJ, cysteine-rich domain"/>
    <property type="match status" value="1"/>
</dbReference>
<keyword evidence="3 7" id="KW-0863">Zinc-finger</keyword>
<dbReference type="SMART" id="SM00271">
    <property type="entry name" value="DnaJ"/>
    <property type="match status" value="1"/>
</dbReference>
<dbReference type="EMBL" id="JAHRIM010090146">
    <property type="protein sequence ID" value="MEQ2276581.1"/>
    <property type="molecule type" value="Genomic_DNA"/>
</dbReference>
<comment type="caution">
    <text evidence="11">The sequence shown here is derived from an EMBL/GenBank/DDBJ whole genome shotgun (WGS) entry which is preliminary data.</text>
</comment>
<dbReference type="InterPro" id="IPR036410">
    <property type="entry name" value="HSP_DnaJ_Cys-rich_dom_sf"/>
</dbReference>
<keyword evidence="2" id="KW-0677">Repeat</keyword>
<evidence type="ECO:0000256" key="5">
    <source>
        <dbReference type="ARBA" id="ARBA00023186"/>
    </source>
</evidence>
<dbReference type="PROSITE" id="PS00636">
    <property type="entry name" value="DNAJ_1"/>
    <property type="match status" value="1"/>
</dbReference>
<dbReference type="Pfam" id="PF00684">
    <property type="entry name" value="DnaJ_CXXCXGXG"/>
    <property type="match status" value="1"/>
</dbReference>
<evidence type="ECO:0000256" key="7">
    <source>
        <dbReference type="PROSITE-ProRule" id="PRU00546"/>
    </source>
</evidence>
<dbReference type="PROSITE" id="PS51188">
    <property type="entry name" value="ZF_CR"/>
    <property type="match status" value="1"/>
</dbReference>
<dbReference type="InterPro" id="IPR008971">
    <property type="entry name" value="HSP40/DnaJ_pept-bd"/>
</dbReference>
<keyword evidence="4 7" id="KW-0862">Zinc</keyword>
<dbReference type="Pfam" id="PF01556">
    <property type="entry name" value="DnaJ_C"/>
    <property type="match status" value="1"/>
</dbReference>
<dbReference type="SUPFAM" id="SSF49493">
    <property type="entry name" value="HSP40/DnaJ peptide-binding domain"/>
    <property type="match status" value="2"/>
</dbReference>
<dbReference type="InterPro" id="IPR001623">
    <property type="entry name" value="DnaJ_domain"/>
</dbReference>
<dbReference type="PROSITE" id="PS50076">
    <property type="entry name" value="DNAJ_2"/>
    <property type="match status" value="1"/>
</dbReference>
<reference evidence="11 12" key="1">
    <citation type="submission" date="2021-06" db="EMBL/GenBank/DDBJ databases">
        <authorList>
            <person name="Palmer J.M."/>
        </authorList>
    </citation>
    <scope>NUCLEOTIDE SEQUENCE [LARGE SCALE GENOMIC DNA]</scope>
    <source>
        <strain evidence="11 12">XR_2019</strain>
        <tissue evidence="11">Muscle</tissue>
    </source>
</reference>
<dbReference type="Gene3D" id="1.10.287.110">
    <property type="entry name" value="DnaJ domain"/>
    <property type="match status" value="1"/>
</dbReference>
<evidence type="ECO:0000256" key="4">
    <source>
        <dbReference type="ARBA" id="ARBA00022833"/>
    </source>
</evidence>
<evidence type="ECO:0000256" key="3">
    <source>
        <dbReference type="ARBA" id="ARBA00022771"/>
    </source>
</evidence>
<dbReference type="InterPro" id="IPR002939">
    <property type="entry name" value="DnaJ_C"/>
</dbReference>
<dbReference type="Gene3D" id="2.60.260.20">
    <property type="entry name" value="Urease metallochaperone UreE, N-terminal domain"/>
    <property type="match status" value="2"/>
</dbReference>
<keyword evidence="12" id="KW-1185">Reference proteome</keyword>
<feature type="domain" description="CR-type" evidence="10">
    <location>
        <begin position="120"/>
        <end position="204"/>
    </location>
</feature>
<keyword evidence="5" id="KW-0143">Chaperone</keyword>
<evidence type="ECO:0000256" key="8">
    <source>
        <dbReference type="SAM" id="MobiDB-lite"/>
    </source>
</evidence>
<dbReference type="PRINTS" id="PR00625">
    <property type="entry name" value="JDOMAIN"/>
</dbReference>
<keyword evidence="1 7" id="KW-0479">Metal-binding</keyword>
<evidence type="ECO:0000256" key="2">
    <source>
        <dbReference type="ARBA" id="ARBA00022737"/>
    </source>
</evidence>
<dbReference type="InterPro" id="IPR001305">
    <property type="entry name" value="HSP_DnaJ_Cys-rich_dom"/>
</dbReference>
<evidence type="ECO:0000313" key="12">
    <source>
        <dbReference type="Proteomes" id="UP001444071"/>
    </source>
</evidence>
<sequence>MVHETGYYDLLGVSPKASMDEIKKAYRKLALKYHPDKNPNEGEKFKLISQAYEVLSDPKKRDLYDQGGEQAMKEGGMNSGASPMDIFDMFFGGGGRMQRERRGKNVVHQLAVTLEEMYNGSTRKLGLQKNVICEKCDGYGGKKGALEKCSNCKGRGVQIRVQQLGPGMIQQIQSMCPDCQGQGEKFNSKDRCKNCNGHKVERKKKILEVHIDKGMKDGQKITFHGEGDQEPGLEPGDVIIVLDQKEHPRFQRQGNDLIMKMDIKLAEALCGFRKTIQTLDNRMLIVSTKPGEVIKHNDIKFVQNEGMPIHRDPYERGMLIVQFQVEFPENHWLPEHLMFQLERLLPPREDVMITDDMEEVDLCEVDLNSQQKRYHGEAYEEDEERPRGGVQCQTQ</sequence>
<dbReference type="CDD" id="cd10747">
    <property type="entry name" value="DnaJ_C"/>
    <property type="match status" value="1"/>
</dbReference>
<feature type="zinc finger region" description="CR-type" evidence="7">
    <location>
        <begin position="120"/>
        <end position="204"/>
    </location>
</feature>
<protein>
    <submittedName>
        <fullName evidence="11">DnaJ (Hsp40), subfamily A, member 4</fullName>
    </submittedName>
</protein>
<evidence type="ECO:0000259" key="9">
    <source>
        <dbReference type="PROSITE" id="PS50076"/>
    </source>
</evidence>
<accession>A0ABV0X400</accession>
<dbReference type="CDD" id="cd06257">
    <property type="entry name" value="DnaJ"/>
    <property type="match status" value="1"/>
</dbReference>
<keyword evidence="6" id="KW-0449">Lipoprotein</keyword>
<feature type="domain" description="J" evidence="9">
    <location>
        <begin position="6"/>
        <end position="68"/>
    </location>
</feature>
<evidence type="ECO:0000256" key="1">
    <source>
        <dbReference type="ARBA" id="ARBA00022723"/>
    </source>
</evidence>